<evidence type="ECO:0000259" key="2">
    <source>
        <dbReference type="Pfam" id="PF01464"/>
    </source>
</evidence>
<dbReference type="SUPFAM" id="SSF53955">
    <property type="entry name" value="Lysozyme-like"/>
    <property type="match status" value="1"/>
</dbReference>
<feature type="domain" description="Transglycosylase SLT" evidence="2">
    <location>
        <begin position="112"/>
        <end position="204"/>
    </location>
</feature>
<dbReference type="OrthoDB" id="9788661at2"/>
<dbReference type="InterPro" id="IPR023346">
    <property type="entry name" value="Lysozyme-like_dom_sf"/>
</dbReference>
<keyword evidence="4" id="KW-1185">Reference proteome</keyword>
<accession>A0A5B9DI72</accession>
<dbReference type="Gene3D" id="1.10.530.10">
    <property type="match status" value="1"/>
</dbReference>
<gene>
    <name evidence="3" type="ORF">FNA67_00470</name>
</gene>
<proteinExistence type="inferred from homology"/>
<evidence type="ECO:0000313" key="4">
    <source>
        <dbReference type="Proteomes" id="UP000321062"/>
    </source>
</evidence>
<dbReference type="Proteomes" id="UP000321062">
    <property type="component" value="Chromosome"/>
</dbReference>
<comment type="similarity">
    <text evidence="1">Belongs to the virb1 family.</text>
</comment>
<dbReference type="InterPro" id="IPR008258">
    <property type="entry name" value="Transglycosylase_SLT_dom_1"/>
</dbReference>
<name>A0A5B9DI72_9HYPH</name>
<reference evidence="3 4" key="1">
    <citation type="journal article" date="2015" name="Int. J. Syst. Evol. Microbiol.">
        <title>Youhaiella tibetensis gen. nov., sp. nov., isolated from subsurface sediment.</title>
        <authorList>
            <person name="Wang Y.X."/>
            <person name="Huang F.Q."/>
            <person name="Nogi Y."/>
            <person name="Pang S.J."/>
            <person name="Wang P.K."/>
            <person name="Lv J."/>
        </authorList>
    </citation>
    <scope>NUCLEOTIDE SEQUENCE [LARGE SCALE GENOMIC DNA]</scope>
    <source>
        <strain evidence="4">fig4</strain>
    </source>
</reference>
<dbReference type="EMBL" id="CP041690">
    <property type="protein sequence ID" value="QEE18746.1"/>
    <property type="molecule type" value="Genomic_DNA"/>
</dbReference>
<organism evidence="3 4">
    <name type="scientific">Paradevosia tibetensis</name>
    <dbReference type="NCBI Taxonomy" id="1447062"/>
    <lineage>
        <taxon>Bacteria</taxon>
        <taxon>Pseudomonadati</taxon>
        <taxon>Pseudomonadota</taxon>
        <taxon>Alphaproteobacteria</taxon>
        <taxon>Hyphomicrobiales</taxon>
        <taxon>Devosiaceae</taxon>
        <taxon>Paradevosia</taxon>
    </lineage>
</organism>
<protein>
    <submittedName>
        <fullName evidence="3">Lytic transglycosylase domain-containing protein</fullName>
    </submittedName>
</protein>
<dbReference type="KEGG" id="yti:FNA67_00470"/>
<dbReference type="Pfam" id="PF01464">
    <property type="entry name" value="SLT"/>
    <property type="match status" value="1"/>
</dbReference>
<evidence type="ECO:0000313" key="3">
    <source>
        <dbReference type="EMBL" id="QEE18746.1"/>
    </source>
</evidence>
<dbReference type="AlphaFoldDB" id="A0A5B9DI72"/>
<evidence type="ECO:0000256" key="1">
    <source>
        <dbReference type="ARBA" id="ARBA00009387"/>
    </source>
</evidence>
<sequence>MAPLLHHTGVTLGTVEDAPPLPSRLRFLPLVAAAAVLVSGCSMSGIKFAHNGSGTSALAATSKVAEAADAAEAKDLLAGAGGVEVAAIDPGAGAADALAYAAPRDGQLDGLIVQYAALYQVPESLVRRVIVRESKYNPAARNGPYFGLMQIRHQTAQTMGYSGPASGLLDAETNLKYAVKYLRGAYLVARGNPDQAVRFYASGYYYDAKRMGLLKETGLR</sequence>